<accession>A0A2Z6SF77</accession>
<dbReference type="EMBL" id="BLAL01000252">
    <property type="protein sequence ID" value="GES96683.1"/>
    <property type="molecule type" value="Genomic_DNA"/>
</dbReference>
<dbReference type="PANTHER" id="PTHR39474">
    <property type="entry name" value="UNNAMED PRODUCT"/>
    <property type="match status" value="1"/>
</dbReference>
<sequence length="166" mass="19120">MFDLINVTFRAFKASKSLSYIYKKSNPISYHVTAYSYIYKKSNSIPYHVTTYSIASPSFKQQKEPLGGTTDADESDQLTDQKPILALPEHSEEVIKESEKDDAKKRGSDYNYKLRNLGPVVINEDGSAGIINNWHEMTDLQRENVRKIVLTRNRKRLEALKKKEKD</sequence>
<evidence type="ECO:0000313" key="3">
    <source>
        <dbReference type="EMBL" id="GES96683.1"/>
    </source>
</evidence>
<reference evidence="2 4" key="1">
    <citation type="submission" date="2017-11" db="EMBL/GenBank/DDBJ databases">
        <title>The genome of Rhizophagus clarus HR1 reveals common genetic basis of auxotrophy among arbuscular mycorrhizal fungi.</title>
        <authorList>
            <person name="Kobayashi Y."/>
        </authorList>
    </citation>
    <scope>NUCLEOTIDE SEQUENCE [LARGE SCALE GENOMIC DNA]</scope>
    <source>
        <strain evidence="2 4">HR1</strain>
    </source>
</reference>
<dbReference type="EMBL" id="BEXD01004392">
    <property type="protein sequence ID" value="GBC10515.1"/>
    <property type="molecule type" value="Genomic_DNA"/>
</dbReference>
<dbReference type="OrthoDB" id="4590138at2759"/>
<evidence type="ECO:0000313" key="4">
    <source>
        <dbReference type="Proteomes" id="UP000247702"/>
    </source>
</evidence>
<protein>
    <submittedName>
        <fullName evidence="2">Uncharacterized protein</fullName>
    </submittedName>
</protein>
<dbReference type="Proteomes" id="UP000615446">
    <property type="component" value="Unassembled WGS sequence"/>
</dbReference>
<evidence type="ECO:0000313" key="2">
    <source>
        <dbReference type="EMBL" id="GBC10515.1"/>
    </source>
</evidence>
<proteinExistence type="predicted"/>
<keyword evidence="4" id="KW-1185">Reference proteome</keyword>
<dbReference type="AlphaFoldDB" id="A0A2Z6SF77"/>
<name>A0A2Z6SF77_9GLOM</name>
<dbReference type="STRING" id="94130.A0A2Z6SF77"/>
<dbReference type="PANTHER" id="PTHR39474:SF1">
    <property type="entry name" value="FUNGAL SPECIFIC TRANSCRIPTION FACTOR"/>
    <property type="match status" value="1"/>
</dbReference>
<organism evidence="2 4">
    <name type="scientific">Rhizophagus clarus</name>
    <dbReference type="NCBI Taxonomy" id="94130"/>
    <lineage>
        <taxon>Eukaryota</taxon>
        <taxon>Fungi</taxon>
        <taxon>Fungi incertae sedis</taxon>
        <taxon>Mucoromycota</taxon>
        <taxon>Glomeromycotina</taxon>
        <taxon>Glomeromycetes</taxon>
        <taxon>Glomerales</taxon>
        <taxon>Glomeraceae</taxon>
        <taxon>Rhizophagus</taxon>
    </lineage>
</organism>
<evidence type="ECO:0000256" key="1">
    <source>
        <dbReference type="SAM" id="MobiDB-lite"/>
    </source>
</evidence>
<gene>
    <name evidence="3" type="ORF">RCL2_002330200</name>
    <name evidence="2" type="ORF">RclHR1_00970016</name>
</gene>
<feature type="region of interest" description="Disordered" evidence="1">
    <location>
        <begin position="60"/>
        <end position="83"/>
    </location>
</feature>
<reference evidence="3" key="2">
    <citation type="submission" date="2019-10" db="EMBL/GenBank/DDBJ databases">
        <title>Conservation and host-specific expression of non-tandemly repeated heterogenous ribosome RNA gene in arbuscular mycorrhizal fungi.</title>
        <authorList>
            <person name="Maeda T."/>
            <person name="Kobayashi Y."/>
            <person name="Nakagawa T."/>
            <person name="Ezawa T."/>
            <person name="Yamaguchi K."/>
            <person name="Bino T."/>
            <person name="Nishimoto Y."/>
            <person name="Shigenobu S."/>
            <person name="Kawaguchi M."/>
        </authorList>
    </citation>
    <scope>NUCLEOTIDE SEQUENCE</scope>
    <source>
        <strain evidence="3">HR1</strain>
    </source>
</reference>
<comment type="caution">
    <text evidence="2">The sequence shown here is derived from an EMBL/GenBank/DDBJ whole genome shotgun (WGS) entry which is preliminary data.</text>
</comment>
<dbReference type="Proteomes" id="UP000247702">
    <property type="component" value="Unassembled WGS sequence"/>
</dbReference>